<organism evidence="3 4">
    <name type="scientific">Ideonella alba</name>
    <dbReference type="NCBI Taxonomy" id="2824118"/>
    <lineage>
        <taxon>Bacteria</taxon>
        <taxon>Pseudomonadati</taxon>
        <taxon>Pseudomonadota</taxon>
        <taxon>Betaproteobacteria</taxon>
        <taxon>Burkholderiales</taxon>
        <taxon>Sphaerotilaceae</taxon>
        <taxon>Ideonella</taxon>
    </lineage>
</organism>
<dbReference type="Proteomes" id="UP000676246">
    <property type="component" value="Unassembled WGS sequence"/>
</dbReference>
<dbReference type="InterPro" id="IPR021834">
    <property type="entry name" value="DUF3426"/>
</dbReference>
<feature type="compositionally biased region" description="Pro residues" evidence="1">
    <location>
        <begin position="73"/>
        <end position="89"/>
    </location>
</feature>
<feature type="region of interest" description="Disordered" evidence="1">
    <location>
        <begin position="47"/>
        <end position="93"/>
    </location>
</feature>
<feature type="domain" description="Zinc finger/thioredoxin putative" evidence="2">
    <location>
        <begin position="3"/>
        <end position="38"/>
    </location>
</feature>
<evidence type="ECO:0000259" key="2">
    <source>
        <dbReference type="Pfam" id="PF13719"/>
    </source>
</evidence>
<protein>
    <submittedName>
        <fullName evidence="3">Zinc-ribbon and DUF3426 domain-containing protein</fullName>
    </submittedName>
</protein>
<dbReference type="Pfam" id="PF11906">
    <property type="entry name" value="DUF3426"/>
    <property type="match status" value="1"/>
</dbReference>
<keyword evidence="4" id="KW-1185">Reference proteome</keyword>
<feature type="region of interest" description="Disordered" evidence="1">
    <location>
        <begin position="121"/>
        <end position="201"/>
    </location>
</feature>
<name>A0A940YH21_9BURK</name>
<accession>A0A940YH21</accession>
<proteinExistence type="predicted"/>
<gene>
    <name evidence="3" type="ORF">KAK03_22265</name>
</gene>
<dbReference type="Pfam" id="PF13719">
    <property type="entry name" value="Zn_ribbon_5"/>
    <property type="match status" value="1"/>
</dbReference>
<dbReference type="AlphaFoldDB" id="A0A940YH21"/>
<feature type="compositionally biased region" description="Pro residues" evidence="1">
    <location>
        <begin position="49"/>
        <end position="63"/>
    </location>
</feature>
<feature type="compositionally biased region" description="Low complexity" evidence="1">
    <location>
        <begin position="121"/>
        <end position="138"/>
    </location>
</feature>
<reference evidence="3 4" key="1">
    <citation type="submission" date="2021-04" db="EMBL/GenBank/DDBJ databases">
        <title>The genome sequence of Ideonella sp. 3Y2.</title>
        <authorList>
            <person name="Liu Y."/>
        </authorList>
    </citation>
    <scope>NUCLEOTIDE SEQUENCE [LARGE SCALE GENOMIC DNA]</scope>
    <source>
        <strain evidence="3 4">3Y2</strain>
    </source>
</reference>
<evidence type="ECO:0000313" key="4">
    <source>
        <dbReference type="Proteomes" id="UP000676246"/>
    </source>
</evidence>
<sequence length="359" mass="38113">MSLATRCPACGTAFRVVQDQLRVSGGWVRCGMCQQVFNGLEALIAEPPESAPPQAPPRPPVAQPPAAVAAPPAIAPAPAPQPRTEPAPEPMRSVIPTGEAWEADAGWSMFGPGVGVGATGTAAGDSLSAPSLPPSDFDPVLRGVTLPPGHSGISTFGEVTAATAQRQPVTRPPKDLRVDPPPSGRRRRRKPGFVRQAEREAQWRTPAMRAVLGGTAALLGGVLLLQVAHHERDRLAAHWPASVPVLQAWCELARCRLEPIRAIDQLAIDSSTLQRTAAPDVLRFEAELRNQAAHPVRAPDLELSFTDNQGRLLARRVLPAASLDAPAAGIAADAHWSVRAELRVRDLPVTGFSAELFYP</sequence>
<evidence type="ECO:0000256" key="1">
    <source>
        <dbReference type="SAM" id="MobiDB-lite"/>
    </source>
</evidence>
<dbReference type="NCBIfam" id="TIGR02098">
    <property type="entry name" value="MJ0042_CXXC"/>
    <property type="match status" value="1"/>
</dbReference>
<dbReference type="InterPro" id="IPR011723">
    <property type="entry name" value="Znf/thioredoxin_put"/>
</dbReference>
<comment type="caution">
    <text evidence="3">The sequence shown here is derived from an EMBL/GenBank/DDBJ whole genome shotgun (WGS) entry which is preliminary data.</text>
</comment>
<evidence type="ECO:0000313" key="3">
    <source>
        <dbReference type="EMBL" id="MBQ0933206.1"/>
    </source>
</evidence>
<dbReference type="EMBL" id="JAGQDD010000025">
    <property type="protein sequence ID" value="MBQ0933206.1"/>
    <property type="molecule type" value="Genomic_DNA"/>
</dbReference>